<proteinExistence type="predicted"/>
<organism evidence="1 2">
    <name type="scientific">Cinara cedri</name>
    <dbReference type="NCBI Taxonomy" id="506608"/>
    <lineage>
        <taxon>Eukaryota</taxon>
        <taxon>Metazoa</taxon>
        <taxon>Ecdysozoa</taxon>
        <taxon>Arthropoda</taxon>
        <taxon>Hexapoda</taxon>
        <taxon>Insecta</taxon>
        <taxon>Pterygota</taxon>
        <taxon>Neoptera</taxon>
        <taxon>Paraneoptera</taxon>
        <taxon>Hemiptera</taxon>
        <taxon>Sternorrhyncha</taxon>
        <taxon>Aphidomorpha</taxon>
        <taxon>Aphidoidea</taxon>
        <taxon>Aphididae</taxon>
        <taxon>Lachninae</taxon>
        <taxon>Cinara</taxon>
    </lineage>
</organism>
<dbReference type="AlphaFoldDB" id="A0A5E4NLW5"/>
<dbReference type="OrthoDB" id="6573037at2759"/>
<keyword evidence="2" id="KW-1185">Reference proteome</keyword>
<gene>
    <name evidence="1" type="ORF">CINCED_3A017721</name>
</gene>
<dbReference type="EMBL" id="CABPRJ010002386">
    <property type="protein sequence ID" value="VVC44715.1"/>
    <property type="molecule type" value="Genomic_DNA"/>
</dbReference>
<accession>A0A5E4NLW5</accession>
<dbReference type="Proteomes" id="UP000325440">
    <property type="component" value="Unassembled WGS sequence"/>
</dbReference>
<protein>
    <submittedName>
        <fullName evidence="1">Uncharacterized protein</fullName>
    </submittedName>
</protein>
<reference evidence="1 2" key="1">
    <citation type="submission" date="2019-08" db="EMBL/GenBank/DDBJ databases">
        <authorList>
            <person name="Alioto T."/>
            <person name="Alioto T."/>
            <person name="Gomez Garrido J."/>
        </authorList>
    </citation>
    <scope>NUCLEOTIDE SEQUENCE [LARGE SCALE GENOMIC DNA]</scope>
</reference>
<evidence type="ECO:0000313" key="1">
    <source>
        <dbReference type="EMBL" id="VVC44715.1"/>
    </source>
</evidence>
<name>A0A5E4NLW5_9HEMI</name>
<sequence length="179" mass="20793">MDTSNFLTDHPCYCVDRKKIPGTFTDETAGKLIREFLALRSKSYAYNLAGEENIKAKVVRGHVVKNHMTMDDHKKCLFWLGAMQKTGETQELAVQQANKFEYTESTSTKNLYTPFKVNKSLRSFKHQMKMISTVKLALYRHDDKRFVMPDHIHTLAHGHYKIEKLEIEQLQAFAEELHA</sequence>
<evidence type="ECO:0000313" key="2">
    <source>
        <dbReference type="Proteomes" id="UP000325440"/>
    </source>
</evidence>